<name>A0ACA9LGW6_9GLOM</name>
<keyword evidence="2" id="KW-1185">Reference proteome</keyword>
<comment type="caution">
    <text evidence="1">The sequence shown here is derived from an EMBL/GenBank/DDBJ whole genome shotgun (WGS) entry which is preliminary data.</text>
</comment>
<reference evidence="1" key="1">
    <citation type="submission" date="2021-06" db="EMBL/GenBank/DDBJ databases">
        <authorList>
            <person name="Kallberg Y."/>
            <person name="Tangrot J."/>
            <person name="Rosling A."/>
        </authorList>
    </citation>
    <scope>NUCLEOTIDE SEQUENCE</scope>
    <source>
        <strain evidence="1">CL356</strain>
    </source>
</reference>
<proteinExistence type="predicted"/>
<gene>
    <name evidence="1" type="ORF">ACOLOM_LOCUS3992</name>
</gene>
<evidence type="ECO:0000313" key="2">
    <source>
        <dbReference type="Proteomes" id="UP000789525"/>
    </source>
</evidence>
<evidence type="ECO:0000313" key="1">
    <source>
        <dbReference type="EMBL" id="CAG8528987.1"/>
    </source>
</evidence>
<accession>A0ACA9LGW6</accession>
<protein>
    <submittedName>
        <fullName evidence="1">1423_t:CDS:1</fullName>
    </submittedName>
</protein>
<sequence>MLTRCQSRIYSSSLSVYVSVFLREEKLKVDGTLEFIKRIVKKESLVNQQVITQKSIKNNFSRQIWPLDGLRNI</sequence>
<organism evidence="1 2">
    <name type="scientific">Acaulospora colombiana</name>
    <dbReference type="NCBI Taxonomy" id="27376"/>
    <lineage>
        <taxon>Eukaryota</taxon>
        <taxon>Fungi</taxon>
        <taxon>Fungi incertae sedis</taxon>
        <taxon>Mucoromycota</taxon>
        <taxon>Glomeromycotina</taxon>
        <taxon>Glomeromycetes</taxon>
        <taxon>Diversisporales</taxon>
        <taxon>Acaulosporaceae</taxon>
        <taxon>Acaulospora</taxon>
    </lineage>
</organism>
<dbReference type="Proteomes" id="UP000789525">
    <property type="component" value="Unassembled WGS sequence"/>
</dbReference>
<dbReference type="EMBL" id="CAJVPT010006245">
    <property type="protein sequence ID" value="CAG8528987.1"/>
    <property type="molecule type" value="Genomic_DNA"/>
</dbReference>